<name>A0A427AZZ9_ENSVE</name>
<proteinExistence type="predicted"/>
<sequence length="107" mass="12019">MSPFVPEIQDKPVPPSFRLSILEPHDGSTDPSKHVTTFRAQMTLYDTSDALMCSAFPMTLRGLVRIWYNRLKLSSISSFNHLAREFELNFMASSCPRPTVASLLGLT</sequence>
<gene>
    <name evidence="1" type="ORF">B296_00021217</name>
</gene>
<protein>
    <recommendedName>
        <fullName evidence="3">Retrotransposon gag domain-containing protein</fullName>
    </recommendedName>
</protein>
<dbReference type="EMBL" id="AMZH03000816">
    <property type="protein sequence ID" value="RRT81829.1"/>
    <property type="molecule type" value="Genomic_DNA"/>
</dbReference>
<evidence type="ECO:0000313" key="2">
    <source>
        <dbReference type="Proteomes" id="UP000287651"/>
    </source>
</evidence>
<evidence type="ECO:0008006" key="3">
    <source>
        <dbReference type="Google" id="ProtNLM"/>
    </source>
</evidence>
<comment type="caution">
    <text evidence="1">The sequence shown here is derived from an EMBL/GenBank/DDBJ whole genome shotgun (WGS) entry which is preliminary data.</text>
</comment>
<dbReference type="Proteomes" id="UP000287651">
    <property type="component" value="Unassembled WGS sequence"/>
</dbReference>
<reference evidence="1 2" key="1">
    <citation type="journal article" date="2014" name="Agronomy (Basel)">
        <title>A Draft Genome Sequence for Ensete ventricosum, the Drought-Tolerant Tree Against Hunger.</title>
        <authorList>
            <person name="Harrison J."/>
            <person name="Moore K.A."/>
            <person name="Paszkiewicz K."/>
            <person name="Jones T."/>
            <person name="Grant M."/>
            <person name="Ambacheew D."/>
            <person name="Muzemil S."/>
            <person name="Studholme D.J."/>
        </authorList>
    </citation>
    <scope>NUCLEOTIDE SEQUENCE [LARGE SCALE GENOMIC DNA]</scope>
</reference>
<dbReference type="AlphaFoldDB" id="A0A427AZZ9"/>
<accession>A0A427AZZ9</accession>
<dbReference type="PANTHER" id="PTHR33223">
    <property type="entry name" value="CCHC-TYPE DOMAIN-CONTAINING PROTEIN"/>
    <property type="match status" value="1"/>
</dbReference>
<evidence type="ECO:0000313" key="1">
    <source>
        <dbReference type="EMBL" id="RRT81829.1"/>
    </source>
</evidence>
<dbReference type="PANTHER" id="PTHR33223:SF10">
    <property type="entry name" value="AMINOTRANSFERASE-LIKE PLANT MOBILE DOMAIN-CONTAINING PROTEIN"/>
    <property type="match status" value="1"/>
</dbReference>
<organism evidence="1 2">
    <name type="scientific">Ensete ventricosum</name>
    <name type="common">Abyssinian banana</name>
    <name type="synonym">Musa ensete</name>
    <dbReference type="NCBI Taxonomy" id="4639"/>
    <lineage>
        <taxon>Eukaryota</taxon>
        <taxon>Viridiplantae</taxon>
        <taxon>Streptophyta</taxon>
        <taxon>Embryophyta</taxon>
        <taxon>Tracheophyta</taxon>
        <taxon>Spermatophyta</taxon>
        <taxon>Magnoliopsida</taxon>
        <taxon>Liliopsida</taxon>
        <taxon>Zingiberales</taxon>
        <taxon>Musaceae</taxon>
        <taxon>Ensete</taxon>
    </lineage>
</organism>